<feature type="domain" description="SnoaL-like" evidence="1">
    <location>
        <begin position="11"/>
        <end position="140"/>
    </location>
</feature>
<evidence type="ECO:0000313" key="3">
    <source>
        <dbReference type="Proteomes" id="UP001183629"/>
    </source>
</evidence>
<dbReference type="InterPro" id="IPR037401">
    <property type="entry name" value="SnoaL-like"/>
</dbReference>
<dbReference type="RefSeq" id="WP_310409257.1">
    <property type="nucleotide sequence ID" value="NZ_JAVDYC010000001.1"/>
</dbReference>
<gene>
    <name evidence="2" type="ORF">J2S44_000909</name>
</gene>
<dbReference type="AlphaFoldDB" id="A0AAE3ZIN1"/>
<protein>
    <recommendedName>
        <fullName evidence="1">SnoaL-like domain-containing protein</fullName>
    </recommendedName>
</protein>
<evidence type="ECO:0000313" key="2">
    <source>
        <dbReference type="EMBL" id="MDR7320659.1"/>
    </source>
</evidence>
<reference evidence="2 3" key="1">
    <citation type="submission" date="2023-07" db="EMBL/GenBank/DDBJ databases">
        <title>Sequencing the genomes of 1000 actinobacteria strains.</title>
        <authorList>
            <person name="Klenk H.-P."/>
        </authorList>
    </citation>
    <scope>NUCLEOTIDE SEQUENCE [LARGE SCALE GENOMIC DNA]</scope>
    <source>
        <strain evidence="2 3">DSM 44711</strain>
    </source>
</reference>
<evidence type="ECO:0000259" key="1">
    <source>
        <dbReference type="Pfam" id="PF13577"/>
    </source>
</evidence>
<dbReference type="InterPro" id="IPR032710">
    <property type="entry name" value="NTF2-like_dom_sf"/>
</dbReference>
<dbReference type="Gene3D" id="3.10.450.50">
    <property type="match status" value="1"/>
</dbReference>
<comment type="caution">
    <text evidence="2">The sequence shown here is derived from an EMBL/GenBank/DDBJ whole genome shotgun (WGS) entry which is preliminary data.</text>
</comment>
<dbReference type="SUPFAM" id="SSF54427">
    <property type="entry name" value="NTF2-like"/>
    <property type="match status" value="1"/>
</dbReference>
<organism evidence="2 3">
    <name type="scientific">Catenuloplanes niger</name>
    <dbReference type="NCBI Taxonomy" id="587534"/>
    <lineage>
        <taxon>Bacteria</taxon>
        <taxon>Bacillati</taxon>
        <taxon>Actinomycetota</taxon>
        <taxon>Actinomycetes</taxon>
        <taxon>Micromonosporales</taxon>
        <taxon>Micromonosporaceae</taxon>
        <taxon>Catenuloplanes</taxon>
    </lineage>
</organism>
<sequence length="166" mass="18577">MSTDSLEARIQRIEDRTAIIDLVVAYAVAIDEGDWTAFAATMTDPVHIDFSEAGLPAADFPRDRFVGFASGVLDGWTARQHISPNHRVVFDETDPDRATCYSYMYAQHYKKDAPGGDFYLMRGSYDNELVRTPDGWRITGVTQHVSWLEGNPNALEQPTPPTPQQP</sequence>
<accession>A0AAE3ZIN1</accession>
<keyword evidence="3" id="KW-1185">Reference proteome</keyword>
<name>A0AAE3ZIN1_9ACTN</name>
<dbReference type="Proteomes" id="UP001183629">
    <property type="component" value="Unassembled WGS sequence"/>
</dbReference>
<dbReference type="Pfam" id="PF13577">
    <property type="entry name" value="SnoaL_4"/>
    <property type="match status" value="1"/>
</dbReference>
<dbReference type="EMBL" id="JAVDYC010000001">
    <property type="protein sequence ID" value="MDR7320659.1"/>
    <property type="molecule type" value="Genomic_DNA"/>
</dbReference>
<proteinExistence type="predicted"/>